<keyword evidence="2" id="KW-1185">Reference proteome</keyword>
<gene>
    <name evidence="1" type="ORF">GCM10007415_31080</name>
</gene>
<evidence type="ECO:0000313" key="2">
    <source>
        <dbReference type="Proteomes" id="UP000660862"/>
    </source>
</evidence>
<dbReference type="Proteomes" id="UP000660862">
    <property type="component" value="Unassembled WGS sequence"/>
</dbReference>
<protein>
    <submittedName>
        <fullName evidence="1">Uncharacterized protein</fullName>
    </submittedName>
</protein>
<dbReference type="EMBL" id="BMER01000003">
    <property type="protein sequence ID" value="GGG93851.1"/>
    <property type="molecule type" value="Genomic_DNA"/>
</dbReference>
<sequence length="62" mass="6716">MSLGVFQAFQTFATGAFTVASTEILVTCAIVTNFCLLNFTIQNYDKEQNGDCSENDNLGGEL</sequence>
<organism evidence="1 2">
    <name type="scientific">Parapedobacter pyrenivorans</name>
    <dbReference type="NCBI Taxonomy" id="1305674"/>
    <lineage>
        <taxon>Bacteria</taxon>
        <taxon>Pseudomonadati</taxon>
        <taxon>Bacteroidota</taxon>
        <taxon>Sphingobacteriia</taxon>
        <taxon>Sphingobacteriales</taxon>
        <taxon>Sphingobacteriaceae</taxon>
        <taxon>Parapedobacter</taxon>
    </lineage>
</organism>
<reference evidence="1" key="2">
    <citation type="submission" date="2020-09" db="EMBL/GenBank/DDBJ databases">
        <authorList>
            <person name="Sun Q."/>
            <person name="Zhou Y."/>
        </authorList>
    </citation>
    <scope>NUCLEOTIDE SEQUENCE</scope>
    <source>
        <strain evidence="1">CGMCC 1.12195</strain>
    </source>
</reference>
<reference evidence="1" key="1">
    <citation type="journal article" date="2014" name="Int. J. Syst. Evol. Microbiol.">
        <title>Complete genome sequence of Corynebacterium casei LMG S-19264T (=DSM 44701T), isolated from a smear-ripened cheese.</title>
        <authorList>
            <consortium name="US DOE Joint Genome Institute (JGI-PGF)"/>
            <person name="Walter F."/>
            <person name="Albersmeier A."/>
            <person name="Kalinowski J."/>
            <person name="Ruckert C."/>
        </authorList>
    </citation>
    <scope>NUCLEOTIDE SEQUENCE</scope>
    <source>
        <strain evidence="1">CGMCC 1.12195</strain>
    </source>
</reference>
<proteinExistence type="predicted"/>
<evidence type="ECO:0000313" key="1">
    <source>
        <dbReference type="EMBL" id="GGG93851.1"/>
    </source>
</evidence>
<name>A0A917MCT4_9SPHI</name>
<accession>A0A917MCT4</accession>
<dbReference type="AlphaFoldDB" id="A0A917MCT4"/>
<comment type="caution">
    <text evidence="1">The sequence shown here is derived from an EMBL/GenBank/DDBJ whole genome shotgun (WGS) entry which is preliminary data.</text>
</comment>